<protein>
    <submittedName>
        <fullName evidence="6">Anti_prolifrtn domain-containing protein</fullName>
    </submittedName>
</protein>
<comment type="similarity">
    <text evidence="1">Belongs to the BTG family.</text>
</comment>
<dbReference type="GO" id="GO:0003714">
    <property type="term" value="F:transcription corepressor activity"/>
    <property type="evidence" value="ECO:0007669"/>
    <property type="project" value="TreeGrafter"/>
</dbReference>
<reference evidence="6" key="1">
    <citation type="submission" date="2016-04" db="UniProtKB">
        <authorList>
            <consortium name="WormBaseParasite"/>
        </authorList>
    </citation>
    <scope>IDENTIFICATION</scope>
</reference>
<keyword evidence="2" id="KW-0597">Phosphoprotein</keyword>
<dbReference type="STRING" id="334426.A0A158PGU4"/>
<dbReference type="Gene3D" id="3.90.640.90">
    <property type="entry name" value="Anti-proliferative protein, N-terminal domain"/>
    <property type="match status" value="1"/>
</dbReference>
<dbReference type="GO" id="GO:0005634">
    <property type="term" value="C:nucleus"/>
    <property type="evidence" value="ECO:0007669"/>
    <property type="project" value="TreeGrafter"/>
</dbReference>
<organism evidence="6">
    <name type="scientific">Angiostrongylus costaricensis</name>
    <name type="common">Nematode worm</name>
    <dbReference type="NCBI Taxonomy" id="334426"/>
    <lineage>
        <taxon>Eukaryota</taxon>
        <taxon>Metazoa</taxon>
        <taxon>Ecdysozoa</taxon>
        <taxon>Nematoda</taxon>
        <taxon>Chromadorea</taxon>
        <taxon>Rhabditida</taxon>
        <taxon>Rhabditina</taxon>
        <taxon>Rhabditomorpha</taxon>
        <taxon>Strongyloidea</taxon>
        <taxon>Metastrongylidae</taxon>
        <taxon>Angiostrongylus</taxon>
    </lineage>
</organism>
<evidence type="ECO:0000259" key="3">
    <source>
        <dbReference type="Pfam" id="PF07742"/>
    </source>
</evidence>
<dbReference type="EMBL" id="UYYA01003882">
    <property type="protein sequence ID" value="VDM57200.1"/>
    <property type="molecule type" value="Genomic_DNA"/>
</dbReference>
<dbReference type="WBParaSite" id="ACOC_0000561401-mRNA-1">
    <property type="protein sequence ID" value="ACOC_0000561401-mRNA-1"/>
    <property type="gene ID" value="ACOC_0000561401"/>
</dbReference>
<reference evidence="4 5" key="2">
    <citation type="submission" date="2018-11" db="EMBL/GenBank/DDBJ databases">
        <authorList>
            <consortium name="Pathogen Informatics"/>
        </authorList>
    </citation>
    <scope>NUCLEOTIDE SEQUENCE [LARGE SCALE GENOMIC DNA]</scope>
    <source>
        <strain evidence="4 5">Costa Rica</strain>
    </source>
</reference>
<feature type="domain" description="Anti-proliferative protein" evidence="3">
    <location>
        <begin position="1"/>
        <end position="102"/>
    </location>
</feature>
<keyword evidence="5" id="KW-1185">Reference proteome</keyword>
<dbReference type="SUPFAM" id="SSF160696">
    <property type="entry name" value="BTG domain-like"/>
    <property type="match status" value="1"/>
</dbReference>
<evidence type="ECO:0000256" key="1">
    <source>
        <dbReference type="ARBA" id="ARBA00007989"/>
    </source>
</evidence>
<sequence>MFIEIEETVCFIASFLYGKIPKSSTELFIETLANGLVDWFYTGSRQLKSYSLAMNVDENMEKHIEEAASSAYISRSELAEILPANLLIEICVGSVYAVNTESGHVKCVYPKRDCVTVGFVLVLIKLKQFLMSSEMSYCTGHCALCRPVDTRRHLHFRVEFAYPSGNELDGQAFVKPNFKVQRCEKVYTAQTFAATRFGSAKFKTYKSSDGYYEGDSHHPFTMPSNYGYSKLFGFLNAVSRVTPMVEKNDKDTDAQGAIVEFSEDEKARLMKDTQGESTANEIVDYNAHRDSWFPLGAFIHSNRSRAL</sequence>
<dbReference type="InterPro" id="IPR002087">
    <property type="entry name" value="Anti_prolifrtn"/>
</dbReference>
<dbReference type="PANTHER" id="PTHR17537:SF5">
    <property type="entry name" value="TRANSDUCER OF ERBB2, ISOFORM A"/>
    <property type="match status" value="1"/>
</dbReference>
<name>A0A158PGU4_ANGCS</name>
<dbReference type="Proteomes" id="UP000267027">
    <property type="component" value="Unassembled WGS sequence"/>
</dbReference>
<evidence type="ECO:0000313" key="5">
    <source>
        <dbReference type="Proteomes" id="UP000267027"/>
    </source>
</evidence>
<dbReference type="AlphaFoldDB" id="A0A158PGU4"/>
<evidence type="ECO:0000313" key="4">
    <source>
        <dbReference type="EMBL" id="VDM57200.1"/>
    </source>
</evidence>
<accession>A0A158PGU4</accession>
<dbReference type="PANTHER" id="PTHR17537">
    <property type="entry name" value="TRANSDUCER OF ERBB2 TOB"/>
    <property type="match status" value="1"/>
</dbReference>
<evidence type="ECO:0000313" key="6">
    <source>
        <dbReference type="WBParaSite" id="ACOC_0000561401-mRNA-1"/>
    </source>
</evidence>
<dbReference type="GO" id="GO:0005737">
    <property type="term" value="C:cytoplasm"/>
    <property type="evidence" value="ECO:0007669"/>
    <property type="project" value="TreeGrafter"/>
</dbReference>
<evidence type="ECO:0000256" key="2">
    <source>
        <dbReference type="ARBA" id="ARBA00022553"/>
    </source>
</evidence>
<dbReference type="Pfam" id="PF07742">
    <property type="entry name" value="BTG"/>
    <property type="match status" value="1"/>
</dbReference>
<dbReference type="OrthoDB" id="19928at2759"/>
<dbReference type="InterPro" id="IPR015676">
    <property type="entry name" value="Tob1/2"/>
</dbReference>
<dbReference type="InterPro" id="IPR036054">
    <property type="entry name" value="BTG-like_sf"/>
</dbReference>
<gene>
    <name evidence="4" type="ORF">ACOC_LOCUS5615</name>
</gene>
<proteinExistence type="inferred from homology"/>